<gene>
    <name evidence="11" type="ORF">PILCRDRAFT_828002</name>
</gene>
<reference evidence="12" key="2">
    <citation type="submission" date="2015-01" db="EMBL/GenBank/DDBJ databases">
        <title>Evolutionary Origins and Diversification of the Mycorrhizal Mutualists.</title>
        <authorList>
            <consortium name="DOE Joint Genome Institute"/>
            <consortium name="Mycorrhizal Genomics Consortium"/>
            <person name="Kohler A."/>
            <person name="Kuo A."/>
            <person name="Nagy L.G."/>
            <person name="Floudas D."/>
            <person name="Copeland A."/>
            <person name="Barry K.W."/>
            <person name="Cichocki N."/>
            <person name="Veneault-Fourrey C."/>
            <person name="LaButti K."/>
            <person name="Lindquist E.A."/>
            <person name="Lipzen A."/>
            <person name="Lundell T."/>
            <person name="Morin E."/>
            <person name="Murat C."/>
            <person name="Riley R."/>
            <person name="Ohm R."/>
            <person name="Sun H."/>
            <person name="Tunlid A."/>
            <person name="Henrissat B."/>
            <person name="Grigoriev I.V."/>
            <person name="Hibbett D.S."/>
            <person name="Martin F."/>
        </authorList>
    </citation>
    <scope>NUCLEOTIDE SEQUENCE [LARGE SCALE GENOMIC DNA]</scope>
    <source>
        <strain evidence="12">F 1598</strain>
    </source>
</reference>
<evidence type="ECO:0000256" key="8">
    <source>
        <dbReference type="ARBA" id="ARBA00023329"/>
    </source>
</evidence>
<evidence type="ECO:0000313" key="11">
    <source>
        <dbReference type="EMBL" id="KIM74671.1"/>
    </source>
</evidence>
<keyword evidence="4 9" id="KW-0812">Transmembrane</keyword>
<comment type="subcellular location">
    <subcellularLocation>
        <location evidence="1 9">Cytoplasmic vesicle membrane</location>
        <topology evidence="1 9">Multi-pass membrane protein</topology>
    </subcellularLocation>
    <subcellularLocation>
        <location evidence="9">Golgi apparatus membrane</location>
        <topology evidence="9">Multi-pass membrane protein</topology>
    </subcellularLocation>
    <subcellularLocation>
        <location evidence="9">Endoplasmic reticulum membrane</location>
        <topology evidence="9">Multi-pass membrane protein</topology>
    </subcellularLocation>
</comment>
<dbReference type="GO" id="GO:0030659">
    <property type="term" value="C:cytoplasmic vesicle membrane"/>
    <property type="evidence" value="ECO:0007669"/>
    <property type="project" value="UniProtKB-SubCell"/>
</dbReference>
<comment type="subunit">
    <text evidence="9">Homooligomer.</text>
</comment>
<feature type="transmembrane region" description="Helical" evidence="9">
    <location>
        <begin position="250"/>
        <end position="268"/>
    </location>
</feature>
<dbReference type="GO" id="GO:0055085">
    <property type="term" value="P:transmembrane transport"/>
    <property type="evidence" value="ECO:0007669"/>
    <property type="project" value="InterPro"/>
</dbReference>
<evidence type="ECO:0000256" key="10">
    <source>
        <dbReference type="SAM" id="MobiDB-lite"/>
    </source>
</evidence>
<dbReference type="GO" id="GO:0005789">
    <property type="term" value="C:endoplasmic reticulum membrane"/>
    <property type="evidence" value="ECO:0007669"/>
    <property type="project" value="UniProtKB-SubCell"/>
</dbReference>
<keyword evidence="6 9" id="KW-0333">Golgi apparatus</keyword>
<dbReference type="InParanoid" id="A0A0C3F481"/>
<feature type="transmembrane region" description="Helical" evidence="9">
    <location>
        <begin position="216"/>
        <end position="234"/>
    </location>
</feature>
<dbReference type="AlphaFoldDB" id="A0A0C3F481"/>
<dbReference type="STRING" id="765440.A0A0C3F481"/>
<feature type="transmembrane region" description="Helical" evidence="9">
    <location>
        <begin position="43"/>
        <end position="64"/>
    </location>
</feature>
<dbReference type="PANTHER" id="PTHR11132">
    <property type="entry name" value="SOLUTE CARRIER FAMILY 35"/>
    <property type="match status" value="1"/>
</dbReference>
<reference evidence="11 12" key="1">
    <citation type="submission" date="2014-04" db="EMBL/GenBank/DDBJ databases">
        <authorList>
            <consortium name="DOE Joint Genome Institute"/>
            <person name="Kuo A."/>
            <person name="Tarkka M."/>
            <person name="Buscot F."/>
            <person name="Kohler A."/>
            <person name="Nagy L.G."/>
            <person name="Floudas D."/>
            <person name="Copeland A."/>
            <person name="Barry K.W."/>
            <person name="Cichocki N."/>
            <person name="Veneault-Fourrey C."/>
            <person name="LaButti K."/>
            <person name="Lindquist E.A."/>
            <person name="Lipzen A."/>
            <person name="Lundell T."/>
            <person name="Morin E."/>
            <person name="Murat C."/>
            <person name="Sun H."/>
            <person name="Tunlid A."/>
            <person name="Henrissat B."/>
            <person name="Grigoriev I.V."/>
            <person name="Hibbett D.S."/>
            <person name="Martin F."/>
            <person name="Nordberg H.P."/>
            <person name="Cantor M.N."/>
            <person name="Hua S.X."/>
        </authorList>
    </citation>
    <scope>NUCLEOTIDE SEQUENCE [LARGE SCALE GENOMIC DNA]</scope>
    <source>
        <strain evidence="11 12">F 1598</strain>
    </source>
</reference>
<dbReference type="EMBL" id="KN833057">
    <property type="protein sequence ID" value="KIM74671.1"/>
    <property type="molecule type" value="Genomic_DNA"/>
</dbReference>
<comment type="function">
    <text evidence="9">Involved in the import of GDP-mannose from the cytoplasm into the Golgi lumen.</text>
</comment>
<dbReference type="Pfam" id="PF08449">
    <property type="entry name" value="UAA"/>
    <property type="match status" value="1"/>
</dbReference>
<proteinExistence type="inferred from homology"/>
<sequence length="386" mass="41435">MSHTPSRTPSRTASGDREEADVAEIKKALATGNGKDTGPVGSAILPILCYCSASILMTVVNKFVVSGHQFNMTFLLLCIQSLVCTICVATVKRIGIISFRDYNMQDAKAWFPISFMLVSVIYTGSKSLQFLSIPVYTIFKNLTIILIAYGEVIWFGGRVTGLTLASFFLMVLSSVVAAWADVTSISNNTTEAISSAGPGLGAGLELVSSMVQKLNIGYMWMLLNCLASAAYVLAMRKRIKVTGFSDWETMFYNNVLSIPVLAVLSILVEDWSSDNLARSFPSETRTFLLFAIAFSGAAAVGISYTTAWCIRTTSSTTYSMVGALNKLPVAASGMIFFGDIVTLGSVSAIGLGFFAGVVYAVAKNNQKKADSRTQADSIIPLSNRKG</sequence>
<feature type="transmembrane region" description="Helical" evidence="9">
    <location>
        <begin position="70"/>
        <end position="89"/>
    </location>
</feature>
<comment type="similarity">
    <text evidence="9">Belongs to the TPT transporter family. SLC35D subfamily.</text>
</comment>
<evidence type="ECO:0000256" key="5">
    <source>
        <dbReference type="ARBA" id="ARBA00022989"/>
    </source>
</evidence>
<feature type="region of interest" description="Disordered" evidence="10">
    <location>
        <begin position="1"/>
        <end position="20"/>
    </location>
</feature>
<keyword evidence="7 9" id="KW-0472">Membrane</keyword>
<dbReference type="OrthoDB" id="417037at2759"/>
<keyword evidence="3 9" id="KW-0762">Sugar transport</keyword>
<dbReference type="InterPro" id="IPR050186">
    <property type="entry name" value="TPT_transporter"/>
</dbReference>
<evidence type="ECO:0000256" key="7">
    <source>
        <dbReference type="ARBA" id="ARBA00023136"/>
    </source>
</evidence>
<evidence type="ECO:0000256" key="4">
    <source>
        <dbReference type="ARBA" id="ARBA00022692"/>
    </source>
</evidence>
<evidence type="ECO:0000313" key="12">
    <source>
        <dbReference type="Proteomes" id="UP000054166"/>
    </source>
</evidence>
<evidence type="ECO:0000256" key="1">
    <source>
        <dbReference type="ARBA" id="ARBA00004439"/>
    </source>
</evidence>
<dbReference type="InterPro" id="IPR013657">
    <property type="entry name" value="SCL35B1-4/HUT1"/>
</dbReference>
<feature type="compositionally biased region" description="Polar residues" evidence="10">
    <location>
        <begin position="1"/>
        <end position="13"/>
    </location>
</feature>
<keyword evidence="8 9" id="KW-0968">Cytoplasmic vesicle</keyword>
<feature type="transmembrane region" description="Helical" evidence="9">
    <location>
        <begin position="343"/>
        <end position="362"/>
    </location>
</feature>
<organism evidence="11 12">
    <name type="scientific">Piloderma croceum (strain F 1598)</name>
    <dbReference type="NCBI Taxonomy" id="765440"/>
    <lineage>
        <taxon>Eukaryota</taxon>
        <taxon>Fungi</taxon>
        <taxon>Dikarya</taxon>
        <taxon>Basidiomycota</taxon>
        <taxon>Agaricomycotina</taxon>
        <taxon>Agaricomycetes</taxon>
        <taxon>Agaricomycetidae</taxon>
        <taxon>Atheliales</taxon>
        <taxon>Atheliaceae</taxon>
        <taxon>Piloderma</taxon>
    </lineage>
</organism>
<dbReference type="FunCoup" id="A0A0C3F481">
    <property type="interactions" value="197"/>
</dbReference>
<feature type="transmembrane region" description="Helical" evidence="9">
    <location>
        <begin position="109"/>
        <end position="125"/>
    </location>
</feature>
<keyword evidence="9" id="KW-0256">Endoplasmic reticulum</keyword>
<dbReference type="NCBIfam" id="TIGR00803">
    <property type="entry name" value="nst"/>
    <property type="match status" value="1"/>
</dbReference>
<evidence type="ECO:0000256" key="9">
    <source>
        <dbReference type="RuleBase" id="RU367097"/>
    </source>
</evidence>
<feature type="transmembrane region" description="Helical" evidence="9">
    <location>
        <begin position="317"/>
        <end position="337"/>
    </location>
</feature>
<keyword evidence="5 9" id="KW-1133">Transmembrane helix</keyword>
<feature type="transmembrane region" description="Helical" evidence="9">
    <location>
        <begin position="288"/>
        <end position="310"/>
    </location>
</feature>
<keyword evidence="2 9" id="KW-0813">Transport</keyword>
<evidence type="ECO:0000256" key="2">
    <source>
        <dbReference type="ARBA" id="ARBA00022448"/>
    </source>
</evidence>
<dbReference type="Proteomes" id="UP000054166">
    <property type="component" value="Unassembled WGS sequence"/>
</dbReference>
<protein>
    <recommendedName>
        <fullName evidence="9">GDP-mannose transporter</fullName>
        <shortName evidence="9">GMT</shortName>
    </recommendedName>
</protein>
<feature type="transmembrane region" description="Helical" evidence="9">
    <location>
        <begin position="161"/>
        <end position="180"/>
    </location>
</feature>
<evidence type="ECO:0000256" key="6">
    <source>
        <dbReference type="ARBA" id="ARBA00023034"/>
    </source>
</evidence>
<accession>A0A0C3F481</accession>
<keyword evidence="12" id="KW-1185">Reference proteome</keyword>
<dbReference type="HOGENOM" id="CLU_025360_1_2_1"/>
<dbReference type="GO" id="GO:0000139">
    <property type="term" value="C:Golgi membrane"/>
    <property type="evidence" value="ECO:0007669"/>
    <property type="project" value="UniProtKB-SubCell"/>
</dbReference>
<evidence type="ECO:0000256" key="3">
    <source>
        <dbReference type="ARBA" id="ARBA00022597"/>
    </source>
</evidence>
<name>A0A0C3F481_PILCF</name>
<feature type="transmembrane region" description="Helical" evidence="9">
    <location>
        <begin position="131"/>
        <end position="149"/>
    </location>
</feature>